<evidence type="ECO:0000256" key="2">
    <source>
        <dbReference type="ARBA" id="ARBA00023043"/>
    </source>
</evidence>
<dbReference type="InterPro" id="IPR002110">
    <property type="entry name" value="Ankyrin_rpt"/>
</dbReference>
<keyword evidence="4" id="KW-0812">Transmembrane</keyword>
<dbReference type="InterPro" id="IPR036770">
    <property type="entry name" value="Ankyrin_rpt-contain_sf"/>
</dbReference>
<sequence length="496" mass="55387">MTTTTTIGGDDETVPTYTTVDNGGLESWVNSLPELTARLQLPLTHYPPGIFPAWDSRLRRTVHPPVQANLEGLSDEEKTQVHQTQCRIVASLFSAIASKNTEVVDLLISRGFISPDCPDMQGRTPLIAAVEAGNGQMVCNLVALGAHVNGYGRASGPPLPKSQRHNEHARLAERTPLMVAAAMGNLALVKLLMEDFGADDSIIAPDGQLALRLAADAYHREIVDYLPLRRGGAWRRWKTHHHVAVRRIKRAGWKLYRFIRFFVFDIPKFLLWTVPKYTVVKPLKRAGEYCWENKHKFGGWCKRQATAFPGRAKRAGKAVWRTTKKVPGEVWSVTKRIPKLVTGLSLWVWKIIKRIPGAMMNLVVWIWTALKKIGGAVGNVFLRIISVVHTVVAAVLDVFRGITLKDVADGLKQVVHAIFVVLPKGIWTAVKAIGKGFFLTFVGIFGCTAQLIIWLFQGLWWLVKYVPRQLGVIVSAIWGSMAKGYHEIMVLFNPKY</sequence>
<dbReference type="PANTHER" id="PTHR24166">
    <property type="entry name" value="ROLLING PEBBLES, ISOFORM B"/>
    <property type="match status" value="1"/>
</dbReference>
<protein>
    <submittedName>
        <fullName evidence="5">Ankyrin repeat domain-containing protein 50</fullName>
    </submittedName>
</protein>
<organism evidence="5 6">
    <name type="scientific">Podospora australis</name>
    <dbReference type="NCBI Taxonomy" id="1536484"/>
    <lineage>
        <taxon>Eukaryota</taxon>
        <taxon>Fungi</taxon>
        <taxon>Dikarya</taxon>
        <taxon>Ascomycota</taxon>
        <taxon>Pezizomycotina</taxon>
        <taxon>Sordariomycetes</taxon>
        <taxon>Sordariomycetidae</taxon>
        <taxon>Sordariales</taxon>
        <taxon>Podosporaceae</taxon>
        <taxon>Podospora</taxon>
    </lineage>
</organism>
<dbReference type="Pfam" id="PF12796">
    <property type="entry name" value="Ank_2"/>
    <property type="match status" value="2"/>
</dbReference>
<dbReference type="Proteomes" id="UP001302126">
    <property type="component" value="Unassembled WGS sequence"/>
</dbReference>
<evidence type="ECO:0000313" key="5">
    <source>
        <dbReference type="EMBL" id="KAK4182614.1"/>
    </source>
</evidence>
<evidence type="ECO:0000256" key="3">
    <source>
        <dbReference type="PROSITE-ProRule" id="PRU00023"/>
    </source>
</evidence>
<evidence type="ECO:0000313" key="6">
    <source>
        <dbReference type="Proteomes" id="UP001302126"/>
    </source>
</evidence>
<dbReference type="PANTHER" id="PTHR24166:SF48">
    <property type="entry name" value="PROTEIN VAPYRIN"/>
    <property type="match status" value="1"/>
</dbReference>
<comment type="caution">
    <text evidence="5">The sequence shown here is derived from an EMBL/GenBank/DDBJ whole genome shotgun (WGS) entry which is preliminary data.</text>
</comment>
<dbReference type="InterPro" id="IPR050889">
    <property type="entry name" value="Dendritic_Spine_Reg/Scaffold"/>
</dbReference>
<dbReference type="EMBL" id="MU864633">
    <property type="protein sequence ID" value="KAK4182614.1"/>
    <property type="molecule type" value="Genomic_DNA"/>
</dbReference>
<feature type="transmembrane region" description="Helical" evidence="4">
    <location>
        <begin position="469"/>
        <end position="492"/>
    </location>
</feature>
<keyword evidence="4" id="KW-0472">Membrane</keyword>
<evidence type="ECO:0000256" key="1">
    <source>
        <dbReference type="ARBA" id="ARBA00022737"/>
    </source>
</evidence>
<dbReference type="SUPFAM" id="SSF48403">
    <property type="entry name" value="Ankyrin repeat"/>
    <property type="match status" value="1"/>
</dbReference>
<reference evidence="5" key="1">
    <citation type="journal article" date="2023" name="Mol. Phylogenet. Evol.">
        <title>Genome-scale phylogeny and comparative genomics of the fungal order Sordariales.</title>
        <authorList>
            <person name="Hensen N."/>
            <person name="Bonometti L."/>
            <person name="Westerberg I."/>
            <person name="Brannstrom I.O."/>
            <person name="Guillou S."/>
            <person name="Cros-Aarteil S."/>
            <person name="Calhoun S."/>
            <person name="Haridas S."/>
            <person name="Kuo A."/>
            <person name="Mondo S."/>
            <person name="Pangilinan J."/>
            <person name="Riley R."/>
            <person name="LaButti K."/>
            <person name="Andreopoulos B."/>
            <person name="Lipzen A."/>
            <person name="Chen C."/>
            <person name="Yan M."/>
            <person name="Daum C."/>
            <person name="Ng V."/>
            <person name="Clum A."/>
            <person name="Steindorff A."/>
            <person name="Ohm R.A."/>
            <person name="Martin F."/>
            <person name="Silar P."/>
            <person name="Natvig D.O."/>
            <person name="Lalanne C."/>
            <person name="Gautier V."/>
            <person name="Ament-Velasquez S.L."/>
            <person name="Kruys A."/>
            <person name="Hutchinson M.I."/>
            <person name="Powell A.J."/>
            <person name="Barry K."/>
            <person name="Miller A.N."/>
            <person name="Grigoriev I.V."/>
            <person name="Debuchy R."/>
            <person name="Gladieux P."/>
            <person name="Hiltunen Thoren M."/>
            <person name="Johannesson H."/>
        </authorList>
    </citation>
    <scope>NUCLEOTIDE SEQUENCE</scope>
    <source>
        <strain evidence="5">PSN309</strain>
    </source>
</reference>
<proteinExistence type="predicted"/>
<gene>
    <name evidence="5" type="ORF">QBC35DRAFT_518739</name>
</gene>
<keyword evidence="6" id="KW-1185">Reference proteome</keyword>
<dbReference type="PROSITE" id="PS50297">
    <property type="entry name" value="ANK_REP_REGION"/>
    <property type="match status" value="1"/>
</dbReference>
<keyword evidence="2 3" id="KW-0040">ANK repeat</keyword>
<accession>A0AAN6WIA0</accession>
<feature type="transmembrane region" description="Helical" evidence="4">
    <location>
        <begin position="437"/>
        <end position="463"/>
    </location>
</feature>
<name>A0AAN6WIA0_9PEZI</name>
<dbReference type="SMART" id="SM00248">
    <property type="entry name" value="ANK"/>
    <property type="match status" value="3"/>
</dbReference>
<evidence type="ECO:0000256" key="4">
    <source>
        <dbReference type="SAM" id="Phobius"/>
    </source>
</evidence>
<reference evidence="5" key="2">
    <citation type="submission" date="2023-05" db="EMBL/GenBank/DDBJ databases">
        <authorList>
            <consortium name="Lawrence Berkeley National Laboratory"/>
            <person name="Steindorff A."/>
            <person name="Hensen N."/>
            <person name="Bonometti L."/>
            <person name="Westerberg I."/>
            <person name="Brannstrom I.O."/>
            <person name="Guillou S."/>
            <person name="Cros-Aarteil S."/>
            <person name="Calhoun S."/>
            <person name="Haridas S."/>
            <person name="Kuo A."/>
            <person name="Mondo S."/>
            <person name="Pangilinan J."/>
            <person name="Riley R."/>
            <person name="Labutti K."/>
            <person name="Andreopoulos B."/>
            <person name="Lipzen A."/>
            <person name="Chen C."/>
            <person name="Yanf M."/>
            <person name="Daum C."/>
            <person name="Ng V."/>
            <person name="Clum A."/>
            <person name="Ohm R."/>
            <person name="Martin F."/>
            <person name="Silar P."/>
            <person name="Natvig D."/>
            <person name="Lalanne C."/>
            <person name="Gautier V."/>
            <person name="Ament-Velasquez S.L."/>
            <person name="Kruys A."/>
            <person name="Hutchinson M.I."/>
            <person name="Powell A.J."/>
            <person name="Barry K."/>
            <person name="Miller A.N."/>
            <person name="Grigoriev I.V."/>
            <person name="Debuchy R."/>
            <person name="Gladieux P."/>
            <person name="Thoren M.H."/>
            <person name="Johannesson H."/>
        </authorList>
    </citation>
    <scope>NUCLEOTIDE SEQUENCE</scope>
    <source>
        <strain evidence="5">PSN309</strain>
    </source>
</reference>
<keyword evidence="1" id="KW-0677">Repeat</keyword>
<dbReference type="AlphaFoldDB" id="A0AAN6WIA0"/>
<keyword evidence="4" id="KW-1133">Transmembrane helix</keyword>
<dbReference type="PROSITE" id="PS50088">
    <property type="entry name" value="ANK_REPEAT"/>
    <property type="match status" value="1"/>
</dbReference>
<feature type="repeat" description="ANK" evidence="3">
    <location>
        <begin position="121"/>
        <end position="153"/>
    </location>
</feature>
<dbReference type="Gene3D" id="1.25.40.20">
    <property type="entry name" value="Ankyrin repeat-containing domain"/>
    <property type="match status" value="1"/>
</dbReference>